<evidence type="ECO:0000256" key="7">
    <source>
        <dbReference type="SAM" id="Phobius"/>
    </source>
</evidence>
<dbReference type="PANTHER" id="PTHR23517">
    <property type="entry name" value="RESISTANCE PROTEIN MDTM, PUTATIVE-RELATED-RELATED"/>
    <property type="match status" value="1"/>
</dbReference>
<keyword evidence="3" id="KW-1003">Cell membrane</keyword>
<evidence type="ECO:0000256" key="1">
    <source>
        <dbReference type="ARBA" id="ARBA00004651"/>
    </source>
</evidence>
<keyword evidence="4 7" id="KW-0812">Transmembrane</keyword>
<sequence>MADADVPTPGAPRPRRPPRAIDGRTWRRAAFALFAVAAGTNVPTPLLLIYRDTLHLSPAVLTAVFGIYAAGLVPALFLAGPASDRLGRRRIVLPLMVLSGLTSLLLVAAGSSLFVLFAGRFLQGAVSGAVFGVGSAWVAELSTDASTAGRRAAVAMTAGFSLGPLVAGLLAQYVSAPTTLPYLVHVALVLVGLAAVLTLPETVVPSRGPTTRGPLLEPGDRGTVLTVLAPLAICVYAFPSVVITAVPLLVTTSAPPVLFIGVLAGITSGAGALAVPLQRRLARRTAPIAAGLGAVGFVLTILGAGSGSALLLLVAALLLGAGGGLALSSGLALTARLAQPGRRGALSAVFLGSAYLGFAAPYVTATTSAATTVQVPLAAFAALSALLCARLTLVTRRGLDW</sequence>
<feature type="transmembrane region" description="Helical" evidence="7">
    <location>
        <begin position="375"/>
        <end position="393"/>
    </location>
</feature>
<protein>
    <submittedName>
        <fullName evidence="9">MFS transporter</fullName>
    </submittedName>
</protein>
<dbReference type="InterPro" id="IPR050171">
    <property type="entry name" value="MFS_Transporters"/>
</dbReference>
<feature type="transmembrane region" description="Helical" evidence="7">
    <location>
        <begin position="153"/>
        <end position="174"/>
    </location>
</feature>
<evidence type="ECO:0000256" key="4">
    <source>
        <dbReference type="ARBA" id="ARBA00022692"/>
    </source>
</evidence>
<feature type="transmembrane region" description="Helical" evidence="7">
    <location>
        <begin position="287"/>
        <end position="304"/>
    </location>
</feature>
<evidence type="ECO:0000259" key="8">
    <source>
        <dbReference type="PROSITE" id="PS50850"/>
    </source>
</evidence>
<dbReference type="Pfam" id="PF07690">
    <property type="entry name" value="MFS_1"/>
    <property type="match status" value="1"/>
</dbReference>
<feature type="transmembrane region" description="Helical" evidence="7">
    <location>
        <begin position="91"/>
        <end position="115"/>
    </location>
</feature>
<dbReference type="PANTHER" id="PTHR23517:SF13">
    <property type="entry name" value="MAJOR FACILITATOR SUPERFAMILY MFS_1"/>
    <property type="match status" value="1"/>
</dbReference>
<evidence type="ECO:0000256" key="5">
    <source>
        <dbReference type="ARBA" id="ARBA00022989"/>
    </source>
</evidence>
<dbReference type="Gene3D" id="1.20.1250.20">
    <property type="entry name" value="MFS general substrate transporter like domains"/>
    <property type="match status" value="1"/>
</dbReference>
<feature type="transmembrane region" description="Helical" evidence="7">
    <location>
        <begin position="345"/>
        <end position="363"/>
    </location>
</feature>
<reference evidence="9" key="1">
    <citation type="submission" date="2022-10" db="EMBL/GenBank/DDBJ databases">
        <title>Rhodococcus sp.75.</title>
        <authorList>
            <person name="Sun M."/>
        </authorList>
    </citation>
    <scope>NUCLEOTIDE SEQUENCE</scope>
    <source>
        <strain evidence="9">75</strain>
    </source>
</reference>
<feature type="transmembrane region" description="Helical" evidence="7">
    <location>
        <begin position="224"/>
        <end position="250"/>
    </location>
</feature>
<dbReference type="SUPFAM" id="SSF103473">
    <property type="entry name" value="MFS general substrate transporter"/>
    <property type="match status" value="1"/>
</dbReference>
<keyword evidence="2" id="KW-0813">Transport</keyword>
<feature type="transmembrane region" description="Helical" evidence="7">
    <location>
        <begin position="121"/>
        <end position="141"/>
    </location>
</feature>
<dbReference type="EMBL" id="CP110615">
    <property type="protein sequence ID" value="UZJ24787.1"/>
    <property type="molecule type" value="Genomic_DNA"/>
</dbReference>
<keyword evidence="10" id="KW-1185">Reference proteome</keyword>
<feature type="transmembrane region" description="Helical" evidence="7">
    <location>
        <begin position="256"/>
        <end position="275"/>
    </location>
</feature>
<proteinExistence type="predicted"/>
<dbReference type="PROSITE" id="PS50850">
    <property type="entry name" value="MFS"/>
    <property type="match status" value="1"/>
</dbReference>
<keyword evidence="6 7" id="KW-0472">Membrane</keyword>
<evidence type="ECO:0000256" key="6">
    <source>
        <dbReference type="ARBA" id="ARBA00023136"/>
    </source>
</evidence>
<name>A0ABY6NZH3_9NOCA</name>
<dbReference type="InterPro" id="IPR020846">
    <property type="entry name" value="MFS_dom"/>
</dbReference>
<dbReference type="InterPro" id="IPR036259">
    <property type="entry name" value="MFS_trans_sf"/>
</dbReference>
<dbReference type="InterPro" id="IPR011701">
    <property type="entry name" value="MFS"/>
</dbReference>
<evidence type="ECO:0000256" key="2">
    <source>
        <dbReference type="ARBA" id="ARBA00022448"/>
    </source>
</evidence>
<dbReference type="RefSeq" id="WP_265382893.1">
    <property type="nucleotide sequence ID" value="NZ_CP110615.1"/>
</dbReference>
<feature type="domain" description="Major facilitator superfamily (MFS) profile" evidence="8">
    <location>
        <begin position="25"/>
        <end position="396"/>
    </location>
</feature>
<organism evidence="9 10">
    <name type="scientific">Rhodococcus antarcticus</name>
    <dbReference type="NCBI Taxonomy" id="2987751"/>
    <lineage>
        <taxon>Bacteria</taxon>
        <taxon>Bacillati</taxon>
        <taxon>Actinomycetota</taxon>
        <taxon>Actinomycetes</taxon>
        <taxon>Mycobacteriales</taxon>
        <taxon>Nocardiaceae</taxon>
        <taxon>Rhodococcus</taxon>
    </lineage>
</organism>
<feature type="transmembrane region" description="Helical" evidence="7">
    <location>
        <begin position="29"/>
        <end position="50"/>
    </location>
</feature>
<accession>A0ABY6NZH3</accession>
<keyword evidence="5 7" id="KW-1133">Transmembrane helix</keyword>
<feature type="transmembrane region" description="Helical" evidence="7">
    <location>
        <begin position="56"/>
        <end position="79"/>
    </location>
</feature>
<gene>
    <name evidence="9" type="ORF">RHODO2019_17030</name>
</gene>
<evidence type="ECO:0000313" key="10">
    <source>
        <dbReference type="Proteomes" id="UP001164965"/>
    </source>
</evidence>
<dbReference type="Proteomes" id="UP001164965">
    <property type="component" value="Chromosome"/>
</dbReference>
<evidence type="ECO:0000256" key="3">
    <source>
        <dbReference type="ARBA" id="ARBA00022475"/>
    </source>
</evidence>
<comment type="subcellular location">
    <subcellularLocation>
        <location evidence="1">Cell membrane</location>
        <topology evidence="1">Multi-pass membrane protein</topology>
    </subcellularLocation>
</comment>
<feature type="transmembrane region" description="Helical" evidence="7">
    <location>
        <begin position="310"/>
        <end position="333"/>
    </location>
</feature>
<feature type="transmembrane region" description="Helical" evidence="7">
    <location>
        <begin position="180"/>
        <end position="203"/>
    </location>
</feature>
<evidence type="ECO:0000313" key="9">
    <source>
        <dbReference type="EMBL" id="UZJ24787.1"/>
    </source>
</evidence>